<comment type="caution">
    <text evidence="9">The sequence shown here is derived from an EMBL/GenBank/DDBJ whole genome shotgun (WGS) entry which is preliminary data.</text>
</comment>
<evidence type="ECO:0000256" key="3">
    <source>
        <dbReference type="ARBA" id="ARBA00022692"/>
    </source>
</evidence>
<keyword evidence="3 8" id="KW-0812">Transmembrane</keyword>
<evidence type="ECO:0000313" key="10">
    <source>
        <dbReference type="Proteomes" id="UP001378592"/>
    </source>
</evidence>
<dbReference type="SUPFAM" id="SSF53850">
    <property type="entry name" value="Periplasmic binding protein-like II"/>
    <property type="match status" value="1"/>
</dbReference>
<evidence type="ECO:0000313" key="9">
    <source>
        <dbReference type="EMBL" id="KAK7865962.1"/>
    </source>
</evidence>
<keyword evidence="5 8" id="KW-0472">Membrane</keyword>
<evidence type="ECO:0008006" key="11">
    <source>
        <dbReference type="Google" id="ProtNLM"/>
    </source>
</evidence>
<proteinExistence type="predicted"/>
<evidence type="ECO:0000256" key="8">
    <source>
        <dbReference type="SAM" id="Phobius"/>
    </source>
</evidence>
<organism evidence="9 10">
    <name type="scientific">Gryllus longicercus</name>
    <dbReference type="NCBI Taxonomy" id="2509291"/>
    <lineage>
        <taxon>Eukaryota</taxon>
        <taxon>Metazoa</taxon>
        <taxon>Ecdysozoa</taxon>
        <taxon>Arthropoda</taxon>
        <taxon>Hexapoda</taxon>
        <taxon>Insecta</taxon>
        <taxon>Pterygota</taxon>
        <taxon>Neoptera</taxon>
        <taxon>Polyneoptera</taxon>
        <taxon>Orthoptera</taxon>
        <taxon>Ensifera</taxon>
        <taxon>Gryllidea</taxon>
        <taxon>Grylloidea</taxon>
        <taxon>Gryllidae</taxon>
        <taxon>Gryllinae</taxon>
        <taxon>Gryllus</taxon>
    </lineage>
</organism>
<dbReference type="InterPro" id="IPR052192">
    <property type="entry name" value="Insect_Ionotropic_Sensory_Rcpt"/>
</dbReference>
<protein>
    <recommendedName>
        <fullName evidence="11">Ionotropic receptor</fullName>
    </recommendedName>
</protein>
<keyword evidence="6" id="KW-0675">Receptor</keyword>
<keyword evidence="7" id="KW-0325">Glycoprotein</keyword>
<evidence type="ECO:0000256" key="1">
    <source>
        <dbReference type="ARBA" id="ARBA00004651"/>
    </source>
</evidence>
<dbReference type="AlphaFoldDB" id="A0AAN9Z7S8"/>
<comment type="subcellular location">
    <subcellularLocation>
        <location evidence="1">Cell membrane</location>
        <topology evidence="1">Multi-pass membrane protein</topology>
    </subcellularLocation>
</comment>
<gene>
    <name evidence="9" type="ORF">R5R35_012906</name>
</gene>
<evidence type="ECO:0000256" key="5">
    <source>
        <dbReference type="ARBA" id="ARBA00023136"/>
    </source>
</evidence>
<accession>A0AAN9Z7S8</accession>
<evidence type="ECO:0000256" key="6">
    <source>
        <dbReference type="ARBA" id="ARBA00023170"/>
    </source>
</evidence>
<dbReference type="GO" id="GO:0005886">
    <property type="term" value="C:plasma membrane"/>
    <property type="evidence" value="ECO:0007669"/>
    <property type="project" value="UniProtKB-SubCell"/>
</dbReference>
<dbReference type="EMBL" id="JAZDUA010000160">
    <property type="protein sequence ID" value="KAK7865962.1"/>
    <property type="molecule type" value="Genomic_DNA"/>
</dbReference>
<feature type="transmembrane region" description="Helical" evidence="8">
    <location>
        <begin position="357"/>
        <end position="379"/>
    </location>
</feature>
<evidence type="ECO:0000256" key="4">
    <source>
        <dbReference type="ARBA" id="ARBA00022989"/>
    </source>
</evidence>
<dbReference type="PANTHER" id="PTHR42643">
    <property type="entry name" value="IONOTROPIC RECEPTOR 20A-RELATED"/>
    <property type="match status" value="1"/>
</dbReference>
<dbReference type="PANTHER" id="PTHR42643:SF39">
    <property type="entry name" value="IONOTROPIC RECEPTOR 56A-RELATED"/>
    <property type="match status" value="1"/>
</dbReference>
<keyword evidence="10" id="KW-1185">Reference proteome</keyword>
<evidence type="ECO:0000256" key="2">
    <source>
        <dbReference type="ARBA" id="ARBA00022475"/>
    </source>
</evidence>
<reference evidence="9 10" key="1">
    <citation type="submission" date="2024-03" db="EMBL/GenBank/DDBJ databases">
        <title>The genome assembly and annotation of the cricket Gryllus longicercus Weissman &amp; Gray.</title>
        <authorList>
            <person name="Szrajer S."/>
            <person name="Gray D."/>
            <person name="Ylla G."/>
        </authorList>
    </citation>
    <scope>NUCLEOTIDE SEQUENCE [LARGE SCALE GENOMIC DNA]</scope>
    <source>
        <strain evidence="9">DAG 2021-001</strain>
        <tissue evidence="9">Whole body minus gut</tissue>
    </source>
</reference>
<name>A0AAN9Z7S8_9ORTH</name>
<sequence length="386" mass="43122">MPSNGLYSQTNCSTNGWKRFGRHAEVMYVLASHTGNTGQCVPVDRGSVLRNGTLIGGLRDLVEGKIDVYGEPGYPDHVLQKLVDYLYPHVNDNLCLLVCRAPLKRRNLMLSLPPVVGCVIAFIQLIVVAGLRISKKANVGQAFLEVAKTFLTGSFDTRHRLLMLWISVLSFITSNVYAGCFTGSLVTPGKESEVDTLEEVYNKIGVIYTYQKTVSMFHSIAKGNAMLDAFARRLTIRVDWINATVSSNEAAILLSDFGIKWALRLPGASIDGFSLLHPVKECVLAPAYFSFPVRKHWPHQKYFSSLLQRFVEGGFMPKILAKDLHDMRRLGSKMLHIVPGMPPVPIKAISINHMREFLRTWLVGVLISSVSFLFEIATFKIRHVNK</sequence>
<evidence type="ECO:0000256" key="7">
    <source>
        <dbReference type="ARBA" id="ARBA00023180"/>
    </source>
</evidence>
<keyword evidence="4 8" id="KW-1133">Transmembrane helix</keyword>
<keyword evidence="2" id="KW-1003">Cell membrane</keyword>
<dbReference type="Proteomes" id="UP001378592">
    <property type="component" value="Unassembled WGS sequence"/>
</dbReference>
<feature type="transmembrane region" description="Helical" evidence="8">
    <location>
        <begin position="110"/>
        <end position="131"/>
    </location>
</feature>
<feature type="transmembrane region" description="Helical" evidence="8">
    <location>
        <begin position="162"/>
        <end position="186"/>
    </location>
</feature>